<dbReference type="STRING" id="767434.Fraau_0466"/>
<evidence type="ECO:0000256" key="1">
    <source>
        <dbReference type="SAM" id="Phobius"/>
    </source>
</evidence>
<protein>
    <submittedName>
        <fullName evidence="2">Uncharacterized protein</fullName>
    </submittedName>
</protein>
<sequence>MLTYGLRLAGQRFRQRSAMLALVVVMMTVGIVACMKAGTMAEAGSGERLLGIGPHLHLPVLGLLSLAGIIRRVAWTPPVEAMRNG</sequence>
<organism evidence="2 3">
    <name type="scientific">Frateuria aurantia (strain ATCC 33424 / DSM 6220 / KCTC 2777 / LMG 1558 / NBRC 3245 / NCIMB 13370)</name>
    <name type="common">Acetobacter aurantius</name>
    <dbReference type="NCBI Taxonomy" id="767434"/>
    <lineage>
        <taxon>Bacteria</taxon>
        <taxon>Pseudomonadati</taxon>
        <taxon>Pseudomonadota</taxon>
        <taxon>Gammaproteobacteria</taxon>
        <taxon>Lysobacterales</taxon>
        <taxon>Rhodanobacteraceae</taxon>
        <taxon>Frateuria</taxon>
    </lineage>
</organism>
<dbReference type="PROSITE" id="PS51257">
    <property type="entry name" value="PROKAR_LIPOPROTEIN"/>
    <property type="match status" value="1"/>
</dbReference>
<proteinExistence type="predicted"/>
<keyword evidence="1" id="KW-1133">Transmembrane helix</keyword>
<evidence type="ECO:0000313" key="2">
    <source>
        <dbReference type="EMBL" id="AFC84953.1"/>
    </source>
</evidence>
<dbReference type="EMBL" id="CP003350">
    <property type="protein sequence ID" value="AFC84953.1"/>
    <property type="molecule type" value="Genomic_DNA"/>
</dbReference>
<reference evidence="2" key="1">
    <citation type="submission" date="2012-02" db="EMBL/GenBank/DDBJ databases">
        <title>The complete genome of Frateuria aurantia DSM 6220.</title>
        <authorList>
            <consortium name="US DOE Joint Genome Institute (JGI-PGF)"/>
            <person name="Lucas S."/>
            <person name="Copeland A."/>
            <person name="Lapidus A."/>
            <person name="Glavina del Rio T."/>
            <person name="Dalin E."/>
            <person name="Tice H."/>
            <person name="Bruce D."/>
            <person name="Goodwin L."/>
            <person name="Pitluck S."/>
            <person name="Peters L."/>
            <person name="Ovchinnikova G."/>
            <person name="Teshima H."/>
            <person name="Kyrpides N."/>
            <person name="Mavromatis K."/>
            <person name="Ivanova N."/>
            <person name="Brettin T."/>
            <person name="Detter J.C."/>
            <person name="Han C."/>
            <person name="Larimer F."/>
            <person name="Land M."/>
            <person name="Hauser L."/>
            <person name="Markowitz V."/>
            <person name="Cheng J.-F."/>
            <person name="Hugenholtz P."/>
            <person name="Woyke T."/>
            <person name="Wu D."/>
            <person name="Brambilla E."/>
            <person name="Klenk H.-P."/>
            <person name="Eisen J.A."/>
        </authorList>
    </citation>
    <scope>NUCLEOTIDE SEQUENCE</scope>
    <source>
        <strain evidence="2">DSM 6220</strain>
    </source>
</reference>
<accession>H8L4C0</accession>
<dbReference type="RefSeq" id="WP_014401959.1">
    <property type="nucleotide sequence ID" value="NC_017033.1"/>
</dbReference>
<dbReference type="HOGENOM" id="CLU_2507851_0_0_6"/>
<feature type="transmembrane region" description="Helical" evidence="1">
    <location>
        <begin position="20"/>
        <end position="41"/>
    </location>
</feature>
<dbReference type="KEGG" id="fau:Fraau_0466"/>
<keyword evidence="1" id="KW-0472">Membrane</keyword>
<keyword evidence="1" id="KW-0812">Transmembrane</keyword>
<gene>
    <name evidence="2" type="ordered locus">Fraau_0466</name>
</gene>
<dbReference type="AlphaFoldDB" id="H8L4C0"/>
<evidence type="ECO:0000313" key="3">
    <source>
        <dbReference type="Proteomes" id="UP000005234"/>
    </source>
</evidence>
<dbReference type="Proteomes" id="UP000005234">
    <property type="component" value="Chromosome"/>
</dbReference>
<feature type="transmembrane region" description="Helical" evidence="1">
    <location>
        <begin position="56"/>
        <end position="74"/>
    </location>
</feature>
<keyword evidence="3" id="KW-1185">Reference proteome</keyword>
<name>H8L4C0_FRAAD</name>